<protein>
    <recommendedName>
        <fullName evidence="2">PID domain-containing protein</fullName>
    </recommendedName>
</protein>
<dbReference type="PANTHER" id="PTHR11232">
    <property type="entry name" value="PHOSPHOTYROSINE INTERACTION DOMAIN-CONTAINING FAMILY MEMBER"/>
    <property type="match status" value="1"/>
</dbReference>
<proteinExistence type="predicted"/>
<dbReference type="EMBL" id="CAXKWB010011293">
    <property type="protein sequence ID" value="CAL4100737.1"/>
    <property type="molecule type" value="Genomic_DNA"/>
</dbReference>
<dbReference type="InterPro" id="IPR011993">
    <property type="entry name" value="PH-like_dom_sf"/>
</dbReference>
<name>A0AAV2QU39_MEGNR</name>
<feature type="domain" description="PID" evidence="2">
    <location>
        <begin position="33"/>
        <end position="157"/>
    </location>
</feature>
<feature type="region of interest" description="Disordered" evidence="1">
    <location>
        <begin position="298"/>
        <end position="319"/>
    </location>
</feature>
<evidence type="ECO:0000313" key="4">
    <source>
        <dbReference type="Proteomes" id="UP001497623"/>
    </source>
</evidence>
<comment type="caution">
    <text evidence="3">The sequence shown here is derived from an EMBL/GenBank/DDBJ whole genome shotgun (WGS) entry which is preliminary data.</text>
</comment>
<dbReference type="CDD" id="cd13159">
    <property type="entry name" value="PTB_LDLRAP-mammal-like"/>
    <property type="match status" value="1"/>
</dbReference>
<dbReference type="AlphaFoldDB" id="A0AAV2QU39"/>
<accession>A0AAV2QU39</accession>
<evidence type="ECO:0000313" key="3">
    <source>
        <dbReference type="EMBL" id="CAL4100737.1"/>
    </source>
</evidence>
<dbReference type="Pfam" id="PF00640">
    <property type="entry name" value="PID"/>
    <property type="match status" value="1"/>
</dbReference>
<reference evidence="3 4" key="1">
    <citation type="submission" date="2024-05" db="EMBL/GenBank/DDBJ databases">
        <authorList>
            <person name="Wallberg A."/>
        </authorList>
    </citation>
    <scope>NUCLEOTIDE SEQUENCE [LARGE SCALE GENOMIC DNA]</scope>
</reference>
<evidence type="ECO:0000256" key="1">
    <source>
        <dbReference type="SAM" id="MobiDB-lite"/>
    </source>
</evidence>
<sequence length="459" mass="50036">MSSLFRALFNNSTSKHKKLSENWDSLREPVVEGVTFYCKYLGSCLVEEPKGEVATAEAIKRIIQGAKQESRTPQRVSLNVSLRGITAEDAQTNQLLMQTSIYRISYCSADAHYDHVFAYIANNDNDTCECHAYLCPKRKKAQAVTVSIAQAFELAYESWKMETAGTSRETDDNGVQEEQSVDGKSKTRKPSIQSCVSSPIAIHSECGSDELNTSGYASSIMGPATSSQALLIDLEESFEQKPKCRFDKDIHKFFMPEDFDVGDVTDEFSSLALRHEKFSETGYQTAYSGSGNPFSSHSNVWESAGSSSNESSTATSPTTTTANFFDQSTMANIASSPNSSFLMMYNSPPKPLQFGFTELKKSVTQSAETKDPFQELDPLSSAGLTVDSFETLANRQRMATARDPFAPSSSSVDPFLPIQSSEVSTTTSHLQLASGGSTCGVGQTAYASKLFSSSDLLCS</sequence>
<feature type="non-terminal residue" evidence="3">
    <location>
        <position position="459"/>
    </location>
</feature>
<dbReference type="InterPro" id="IPR051133">
    <property type="entry name" value="Adapter_Engulfment-Domain"/>
</dbReference>
<evidence type="ECO:0000259" key="2">
    <source>
        <dbReference type="PROSITE" id="PS01179"/>
    </source>
</evidence>
<dbReference type="Gene3D" id="2.30.29.30">
    <property type="entry name" value="Pleckstrin-homology domain (PH domain)/Phosphotyrosine-binding domain (PTB)"/>
    <property type="match status" value="1"/>
</dbReference>
<dbReference type="PROSITE" id="PS01179">
    <property type="entry name" value="PID"/>
    <property type="match status" value="1"/>
</dbReference>
<organism evidence="3 4">
    <name type="scientific">Meganyctiphanes norvegica</name>
    <name type="common">Northern krill</name>
    <name type="synonym">Thysanopoda norvegica</name>
    <dbReference type="NCBI Taxonomy" id="48144"/>
    <lineage>
        <taxon>Eukaryota</taxon>
        <taxon>Metazoa</taxon>
        <taxon>Ecdysozoa</taxon>
        <taxon>Arthropoda</taxon>
        <taxon>Crustacea</taxon>
        <taxon>Multicrustacea</taxon>
        <taxon>Malacostraca</taxon>
        <taxon>Eumalacostraca</taxon>
        <taxon>Eucarida</taxon>
        <taxon>Euphausiacea</taxon>
        <taxon>Euphausiidae</taxon>
        <taxon>Meganyctiphanes</taxon>
    </lineage>
</organism>
<keyword evidence="4" id="KW-1185">Reference proteome</keyword>
<dbReference type="SMART" id="SM00462">
    <property type="entry name" value="PTB"/>
    <property type="match status" value="1"/>
</dbReference>
<feature type="compositionally biased region" description="Low complexity" evidence="1">
    <location>
        <begin position="303"/>
        <end position="319"/>
    </location>
</feature>
<feature type="region of interest" description="Disordered" evidence="1">
    <location>
        <begin position="163"/>
        <end position="192"/>
    </location>
</feature>
<dbReference type="InterPro" id="IPR006020">
    <property type="entry name" value="PTB/PI_dom"/>
</dbReference>
<dbReference type="Proteomes" id="UP001497623">
    <property type="component" value="Unassembled WGS sequence"/>
</dbReference>
<gene>
    <name evidence="3" type="ORF">MNOR_LOCUS16872</name>
</gene>
<dbReference type="PANTHER" id="PTHR11232:SF74">
    <property type="entry name" value="PTB DOMAIN-CONTAINING ADAPTER PROTEIN CED-6-LIKE PROTEIN"/>
    <property type="match status" value="1"/>
</dbReference>
<dbReference type="SUPFAM" id="SSF50729">
    <property type="entry name" value="PH domain-like"/>
    <property type="match status" value="1"/>
</dbReference>